<dbReference type="SUPFAM" id="SSF53850">
    <property type="entry name" value="Periplasmic binding protein-like II"/>
    <property type="match status" value="1"/>
</dbReference>
<evidence type="ECO:0000313" key="6">
    <source>
        <dbReference type="EMBL" id="OOY24024.1"/>
    </source>
</evidence>
<dbReference type="PANTHER" id="PTHR30126:SF39">
    <property type="entry name" value="HTH-TYPE TRANSCRIPTIONAL REGULATOR CYSL"/>
    <property type="match status" value="1"/>
</dbReference>
<evidence type="ECO:0000256" key="4">
    <source>
        <dbReference type="ARBA" id="ARBA00023163"/>
    </source>
</evidence>
<comment type="caution">
    <text evidence="6">The sequence shown here is derived from an EMBL/GenBank/DDBJ whole genome shotgun (WGS) entry which is preliminary data.</text>
</comment>
<dbReference type="InterPro" id="IPR036390">
    <property type="entry name" value="WH_DNA-bd_sf"/>
</dbReference>
<evidence type="ECO:0000256" key="3">
    <source>
        <dbReference type="ARBA" id="ARBA00023125"/>
    </source>
</evidence>
<evidence type="ECO:0000256" key="1">
    <source>
        <dbReference type="ARBA" id="ARBA00009437"/>
    </source>
</evidence>
<dbReference type="Gene3D" id="3.40.190.290">
    <property type="match status" value="1"/>
</dbReference>
<dbReference type="InterPro" id="IPR036388">
    <property type="entry name" value="WH-like_DNA-bd_sf"/>
</dbReference>
<sequence length="298" mass="32085">MTPEQLRVFVAVAEEQHMTRAAARLNMTQSTASAAIAALEARHEIKLFDRIGRGISLTEEGRAFLPEARAVLARFAEAEAMLAETRGLERGHIRLIASQTIAGYWLPPYLAAFRQARPGIEVTLEIGNTQEAAERLRAGLHDLALVEGDVEDAKLERVQIGADRLMLVSAAPPPGKLDARALSAASWVLREPGSGTRSTAEAALADLGVAPHALSAALVLPSNEAVLSAVEAGAGITILSAHVVARSLSLGTVRDWDLHLAPRPFYALRHRDHHVSHATRDLLARIDQSQLDDLTLTE</sequence>
<dbReference type="EMBL" id="MPZV01000002">
    <property type="protein sequence ID" value="OOY24024.1"/>
    <property type="molecule type" value="Genomic_DNA"/>
</dbReference>
<dbReference type="InterPro" id="IPR005119">
    <property type="entry name" value="LysR_subst-bd"/>
</dbReference>
<name>A0ABX3MXN7_9RHOB</name>
<keyword evidence="3" id="KW-0238">DNA-binding</keyword>
<reference evidence="6 7" key="1">
    <citation type="submission" date="2016-11" db="EMBL/GenBank/DDBJ databases">
        <title>A multilocus sequence analysis scheme for characterization of bacteria in the genus Thioclava.</title>
        <authorList>
            <person name="Liu Y."/>
            <person name="Shao Z."/>
        </authorList>
    </citation>
    <scope>NUCLEOTIDE SEQUENCE [LARGE SCALE GENOMIC DNA]</scope>
    <source>
        <strain evidence="6 7">TAW-CT134</strain>
    </source>
</reference>
<dbReference type="Pfam" id="PF03466">
    <property type="entry name" value="LysR_substrate"/>
    <property type="match status" value="1"/>
</dbReference>
<dbReference type="InterPro" id="IPR000847">
    <property type="entry name" value="LysR_HTH_N"/>
</dbReference>
<dbReference type="Pfam" id="PF00126">
    <property type="entry name" value="HTH_1"/>
    <property type="match status" value="1"/>
</dbReference>
<organism evidence="6 7">
    <name type="scientific">Thioclava sediminum</name>
    <dbReference type="NCBI Taxonomy" id="1915319"/>
    <lineage>
        <taxon>Bacteria</taxon>
        <taxon>Pseudomonadati</taxon>
        <taxon>Pseudomonadota</taxon>
        <taxon>Alphaproteobacteria</taxon>
        <taxon>Rhodobacterales</taxon>
        <taxon>Paracoccaceae</taxon>
        <taxon>Thioclava</taxon>
    </lineage>
</organism>
<evidence type="ECO:0000313" key="7">
    <source>
        <dbReference type="Proteomes" id="UP000190787"/>
    </source>
</evidence>
<keyword evidence="2" id="KW-0805">Transcription regulation</keyword>
<dbReference type="PRINTS" id="PR00039">
    <property type="entry name" value="HTHLYSR"/>
</dbReference>
<gene>
    <name evidence="6" type="ORF">BMI91_08075</name>
</gene>
<dbReference type="Gene3D" id="1.10.10.10">
    <property type="entry name" value="Winged helix-like DNA-binding domain superfamily/Winged helix DNA-binding domain"/>
    <property type="match status" value="1"/>
</dbReference>
<keyword evidence="4" id="KW-0804">Transcription</keyword>
<evidence type="ECO:0000259" key="5">
    <source>
        <dbReference type="PROSITE" id="PS50931"/>
    </source>
</evidence>
<proteinExistence type="inferred from homology"/>
<dbReference type="RefSeq" id="WP_078604596.1">
    <property type="nucleotide sequence ID" value="NZ_MPZV01000002.1"/>
</dbReference>
<comment type="similarity">
    <text evidence="1">Belongs to the LysR transcriptional regulatory family.</text>
</comment>
<feature type="domain" description="HTH lysR-type" evidence="5">
    <location>
        <begin position="1"/>
        <end position="58"/>
    </location>
</feature>
<evidence type="ECO:0000256" key="2">
    <source>
        <dbReference type="ARBA" id="ARBA00023015"/>
    </source>
</evidence>
<dbReference type="PANTHER" id="PTHR30126">
    <property type="entry name" value="HTH-TYPE TRANSCRIPTIONAL REGULATOR"/>
    <property type="match status" value="1"/>
</dbReference>
<dbReference type="Proteomes" id="UP000190787">
    <property type="component" value="Unassembled WGS sequence"/>
</dbReference>
<protein>
    <submittedName>
        <fullName evidence="6">LysR family transcriptional regulator</fullName>
    </submittedName>
</protein>
<accession>A0ABX3MXN7</accession>
<dbReference type="SUPFAM" id="SSF46785">
    <property type="entry name" value="Winged helix' DNA-binding domain"/>
    <property type="match status" value="1"/>
</dbReference>
<keyword evidence="7" id="KW-1185">Reference proteome</keyword>
<dbReference type="PROSITE" id="PS50931">
    <property type="entry name" value="HTH_LYSR"/>
    <property type="match status" value="1"/>
</dbReference>